<proteinExistence type="inferred from homology"/>
<evidence type="ECO:0000313" key="5">
    <source>
        <dbReference type="Proteomes" id="UP001291623"/>
    </source>
</evidence>
<comment type="caution">
    <text evidence="4">The sequence shown here is derived from an EMBL/GenBank/DDBJ whole genome shotgun (WGS) entry which is preliminary data.</text>
</comment>
<dbReference type="PANTHER" id="PTHR31636">
    <property type="entry name" value="OSJNBA0084A10.13 PROTEIN-RELATED"/>
    <property type="match status" value="1"/>
</dbReference>
<keyword evidence="2" id="KW-0804">Transcription</keyword>
<evidence type="ECO:0008006" key="6">
    <source>
        <dbReference type="Google" id="ProtNLM"/>
    </source>
</evidence>
<dbReference type="Proteomes" id="UP001291623">
    <property type="component" value="Unassembled WGS sequence"/>
</dbReference>
<comment type="similarity">
    <text evidence="3">Belongs to the GRAS family.</text>
</comment>
<reference evidence="4" key="1">
    <citation type="submission" date="2023-12" db="EMBL/GenBank/DDBJ databases">
        <title>Genome assembly of Anisodus tanguticus.</title>
        <authorList>
            <person name="Wang Y.-J."/>
        </authorList>
    </citation>
    <scope>NUCLEOTIDE SEQUENCE</scope>
    <source>
        <strain evidence="4">KB-2021</strain>
        <tissue evidence="4">Leaf</tissue>
    </source>
</reference>
<evidence type="ECO:0000313" key="4">
    <source>
        <dbReference type="EMBL" id="KAK4353740.1"/>
    </source>
</evidence>
<feature type="region of interest" description="VHIID" evidence="3">
    <location>
        <begin position="248"/>
        <end position="313"/>
    </location>
</feature>
<keyword evidence="5" id="KW-1185">Reference proteome</keyword>
<dbReference type="AlphaFoldDB" id="A0AAE1VAT7"/>
<accession>A0AAE1VAT7</accession>
<evidence type="ECO:0000256" key="1">
    <source>
        <dbReference type="ARBA" id="ARBA00023015"/>
    </source>
</evidence>
<dbReference type="EMBL" id="JAVYJV010000014">
    <property type="protein sequence ID" value="KAK4353740.1"/>
    <property type="molecule type" value="Genomic_DNA"/>
</dbReference>
<dbReference type="Pfam" id="PF03514">
    <property type="entry name" value="GRAS"/>
    <property type="match status" value="1"/>
</dbReference>
<keyword evidence="1" id="KW-0805">Transcription regulation</keyword>
<organism evidence="4 5">
    <name type="scientific">Anisodus tanguticus</name>
    <dbReference type="NCBI Taxonomy" id="243964"/>
    <lineage>
        <taxon>Eukaryota</taxon>
        <taxon>Viridiplantae</taxon>
        <taxon>Streptophyta</taxon>
        <taxon>Embryophyta</taxon>
        <taxon>Tracheophyta</taxon>
        <taxon>Spermatophyta</taxon>
        <taxon>Magnoliopsida</taxon>
        <taxon>eudicotyledons</taxon>
        <taxon>Gunneridae</taxon>
        <taxon>Pentapetalae</taxon>
        <taxon>asterids</taxon>
        <taxon>lamiids</taxon>
        <taxon>Solanales</taxon>
        <taxon>Solanaceae</taxon>
        <taxon>Solanoideae</taxon>
        <taxon>Hyoscyameae</taxon>
        <taxon>Anisodus</taxon>
    </lineage>
</organism>
<comment type="caution">
    <text evidence="3">Lacks conserved residue(s) required for the propagation of feature annotation.</text>
</comment>
<dbReference type="InterPro" id="IPR005202">
    <property type="entry name" value="TF_GRAS"/>
</dbReference>
<feature type="region of interest" description="Leucine repeat I (LRI)" evidence="3">
    <location>
        <begin position="169"/>
        <end position="229"/>
    </location>
</feature>
<feature type="short sequence motif" description="LxCxE motif" evidence="3">
    <location>
        <begin position="176"/>
        <end position="180"/>
    </location>
</feature>
<feature type="short sequence motif" description="VHIID" evidence="3">
    <location>
        <begin position="279"/>
        <end position="283"/>
    </location>
</feature>
<evidence type="ECO:0000256" key="2">
    <source>
        <dbReference type="ARBA" id="ARBA00023163"/>
    </source>
</evidence>
<feature type="region of interest" description="Leucine repeat II (LRII)" evidence="3">
    <location>
        <begin position="329"/>
        <end position="361"/>
    </location>
</feature>
<protein>
    <recommendedName>
        <fullName evidence="6">Scarecrow-like protein 13</fullName>
    </recommendedName>
</protein>
<evidence type="ECO:0000256" key="3">
    <source>
        <dbReference type="PROSITE-ProRule" id="PRU01191"/>
    </source>
</evidence>
<dbReference type="PROSITE" id="PS50985">
    <property type="entry name" value="GRAS"/>
    <property type="match status" value="1"/>
</dbReference>
<feature type="region of interest" description="SAW" evidence="3">
    <location>
        <begin position="467"/>
        <end position="541"/>
    </location>
</feature>
<name>A0AAE1VAT7_9SOLA</name>
<sequence length="541" mass="60344">MQASQKPQPSGGIHKLYRQPTAKVEQYYSPYHVVNNNSNDTSSPGTQLSYQTQNEQFFTLDSLPDADYVIYDSPPAVSVVSSNWSPFSPQCSNSYISDQHHSSDNTYGSPLSGCSVVDGGNELKNVLREMANNLLGPDSDIDEDSSCSFNGEVSKPSKWSRVVEIASSLDMKELLLACAEVVSDADFSAAEVLMNVLEQRVSVSGEPMQRLSAYMLEGLRARLFSSGSIIYKKLKCKEPTSSELISYMQVLYHIVPYYKFAYTSANVVIDEAMRNENKIHIIDFQIAQGSQWMFLMHNLARRPGGPPFVHITGVDDSQSAHARGGGLQLVGERLAKVAESYGVPFEFHAAAIAGSEVQLENLRIRHGEALTVNFPYVLHHMPDESVSTANHRDRLLRLVKSLSPKIVTLVEQESNTNTSAFFPRFRETMDYYTAMFESIDAARPRDDKQRISAEEHCLARDVVNIIACEGADRVERHELFGKWSMRLRMAGFTQCPLSPSVSEAINDVLKEFSPNYRLAESNGALYLGWKNRALATSSAWR</sequence>
<gene>
    <name evidence="4" type="ORF">RND71_025934</name>
</gene>